<dbReference type="PANTHER" id="PTHR24321">
    <property type="entry name" value="DEHYDROGENASES, SHORT CHAIN"/>
    <property type="match status" value="1"/>
</dbReference>
<dbReference type="eggNOG" id="COG1028">
    <property type="taxonomic scope" value="Bacteria"/>
</dbReference>
<dbReference type="GO" id="GO:0016491">
    <property type="term" value="F:oxidoreductase activity"/>
    <property type="evidence" value="ECO:0007669"/>
    <property type="project" value="UniProtKB-KW"/>
</dbReference>
<dbReference type="Pfam" id="PF13561">
    <property type="entry name" value="adh_short_C2"/>
    <property type="match status" value="1"/>
</dbReference>
<dbReference type="EMBL" id="CP002902">
    <property type="protein sequence ID" value="AEJ42596.1"/>
    <property type="molecule type" value="Genomic_DNA"/>
</dbReference>
<reference evidence="4" key="2">
    <citation type="submission" date="2011-06" db="EMBL/GenBank/DDBJ databases">
        <title>The complete genome sequence of Alicyclobacillus acidocaldarius sp. Tc-4-1.</title>
        <authorList>
            <person name="Chen Y."/>
            <person name="He Y."/>
            <person name="Dong Z."/>
            <person name="Hu S."/>
        </authorList>
    </citation>
    <scope>NUCLEOTIDE SEQUENCE [LARGE SCALE GENOMIC DNA]</scope>
    <source>
        <strain evidence="4">Tc-4-1</strain>
    </source>
</reference>
<evidence type="ECO:0000256" key="1">
    <source>
        <dbReference type="ARBA" id="ARBA00006484"/>
    </source>
</evidence>
<dbReference type="Gene3D" id="3.40.50.720">
    <property type="entry name" value="NAD(P)-binding Rossmann-like Domain"/>
    <property type="match status" value="1"/>
</dbReference>
<dbReference type="InterPro" id="IPR002347">
    <property type="entry name" value="SDR_fam"/>
</dbReference>
<dbReference type="PRINTS" id="PR00081">
    <property type="entry name" value="GDHRDH"/>
</dbReference>
<organism evidence="3 4">
    <name type="scientific">Alicyclobacillus acidocaldarius (strain Tc-4-1)</name>
    <name type="common">Bacillus acidocaldarius</name>
    <dbReference type="NCBI Taxonomy" id="1048834"/>
    <lineage>
        <taxon>Bacteria</taxon>
        <taxon>Bacillati</taxon>
        <taxon>Bacillota</taxon>
        <taxon>Bacilli</taxon>
        <taxon>Bacillales</taxon>
        <taxon>Alicyclobacillaceae</taxon>
        <taxon>Alicyclobacillus</taxon>
    </lineage>
</organism>
<reference evidence="3 4" key="1">
    <citation type="journal article" date="2011" name="J. Bacteriol.">
        <title>Complete Genome Sequence of Alicyclobacillus acidocaldarius Strain Tc-4-1.</title>
        <authorList>
            <person name="Chen Y."/>
            <person name="He Y."/>
            <person name="Zhang B."/>
            <person name="Yang J."/>
            <person name="Li W."/>
            <person name="Dong Z."/>
            <person name="Hu S."/>
        </authorList>
    </citation>
    <scope>NUCLEOTIDE SEQUENCE [LARGE SCALE GENOMIC DNA]</scope>
    <source>
        <strain evidence="3 4">Tc-4-1</strain>
    </source>
</reference>
<sequence>MKEKPSSHKKVNVLDTRVAIVTGGGQGIGRAIAKTFWEDGWQVVIAEVDEEAGREAEAELAQSEGRVQARFVHTDVADESSVQSLVREVETAFSRLDLVVNNAGLGFPGVPLEELPAEVWDRILAVNLRGPFLMAKHAAPLLRKTRGCIVNIASTRALMSEPNTEPYSASKGGILALTHALAVSLGPEVRVNAISPGWIEVSEWKKSSLRTVPDLRPIDHAQHPVGRVGRPEDIAEVCRFLASDGASFITGQNFVVDGGMTIKMIYVE</sequence>
<protein>
    <submittedName>
        <fullName evidence="3">Short-chain dehydrogenase/reductase SDR</fullName>
    </submittedName>
</protein>
<proteinExistence type="inferred from homology"/>
<dbReference type="InterPro" id="IPR036291">
    <property type="entry name" value="NAD(P)-bd_dom_sf"/>
</dbReference>
<dbReference type="FunFam" id="3.40.50.720:FF:000084">
    <property type="entry name" value="Short-chain dehydrogenase reductase"/>
    <property type="match status" value="1"/>
</dbReference>
<gene>
    <name evidence="3" type="ordered locus">TC41_0637</name>
</gene>
<dbReference type="PANTHER" id="PTHR24321:SF8">
    <property type="entry name" value="ESTRADIOL 17-BETA-DEHYDROGENASE 8-RELATED"/>
    <property type="match status" value="1"/>
</dbReference>
<dbReference type="SUPFAM" id="SSF51735">
    <property type="entry name" value="NAD(P)-binding Rossmann-fold domains"/>
    <property type="match status" value="1"/>
</dbReference>
<comment type="similarity">
    <text evidence="1">Belongs to the short-chain dehydrogenases/reductases (SDR) family.</text>
</comment>
<dbReference type="STRING" id="1048834.TC41_0637"/>
<dbReference type="PATRIC" id="fig|1048834.4.peg.601"/>
<dbReference type="NCBIfam" id="NF005559">
    <property type="entry name" value="PRK07231.1"/>
    <property type="match status" value="1"/>
</dbReference>
<dbReference type="HOGENOM" id="CLU_010194_1_0_9"/>
<dbReference type="AlphaFoldDB" id="F8IDU2"/>
<keyword evidence="2" id="KW-0560">Oxidoreductase</keyword>
<accession>F8IDU2</accession>
<dbReference type="Proteomes" id="UP000000292">
    <property type="component" value="Chromosome"/>
</dbReference>
<name>F8IDU2_ALIAT</name>
<dbReference type="PRINTS" id="PR00080">
    <property type="entry name" value="SDRFAMILY"/>
</dbReference>
<dbReference type="GO" id="GO:0008206">
    <property type="term" value="P:bile acid metabolic process"/>
    <property type="evidence" value="ECO:0007669"/>
    <property type="project" value="UniProtKB-ARBA"/>
</dbReference>
<dbReference type="PROSITE" id="PS00061">
    <property type="entry name" value="ADH_SHORT"/>
    <property type="match status" value="1"/>
</dbReference>
<evidence type="ECO:0000313" key="4">
    <source>
        <dbReference type="Proteomes" id="UP000000292"/>
    </source>
</evidence>
<dbReference type="KEGG" id="aad:TC41_0637"/>
<dbReference type="InterPro" id="IPR020904">
    <property type="entry name" value="Sc_DH/Rdtase_CS"/>
</dbReference>
<evidence type="ECO:0000256" key="2">
    <source>
        <dbReference type="ARBA" id="ARBA00023002"/>
    </source>
</evidence>
<evidence type="ECO:0000313" key="3">
    <source>
        <dbReference type="EMBL" id="AEJ42596.1"/>
    </source>
</evidence>